<protein>
    <submittedName>
        <fullName evidence="2">Uncharacterized protein</fullName>
    </submittedName>
</protein>
<sequence length="273" mass="31840">MTFRRRISSSRQCSYNWRKIWYRIEEVLTLKQRNNFDEELVHKAHKSDGINIEEWMLIYRDEGAIQSFLIVATALPILLIVTTGMIYNFYSNKPQERHKIVQRLSNDFKEIGILAVVPGTVFVIIMFVLLRFHHLRLMRIYQNRLNGEKYIAIASKRLISKRQVAFDRHSTSGNYISYDSERTGKYVIQLLAGNMQISLIKWSFSSVTIQEMQRILDHGPNKFPSRNSIQIFVVLQSHDALLIARKLEFLLVRPCHTLPKLRAMPASPGSLCS</sequence>
<evidence type="ECO:0000313" key="3">
    <source>
        <dbReference type="Proteomes" id="UP000053766"/>
    </source>
</evidence>
<name>A0A0D8Y9T0_DICVI</name>
<keyword evidence="1" id="KW-0472">Membrane</keyword>
<feature type="transmembrane region" description="Helical" evidence="1">
    <location>
        <begin position="68"/>
        <end position="91"/>
    </location>
</feature>
<reference evidence="2 3" key="1">
    <citation type="submission" date="2013-11" db="EMBL/GenBank/DDBJ databases">
        <title>Draft genome of the bovine lungworm Dictyocaulus viviparus.</title>
        <authorList>
            <person name="Mitreva M."/>
        </authorList>
    </citation>
    <scope>NUCLEOTIDE SEQUENCE [LARGE SCALE GENOMIC DNA]</scope>
    <source>
        <strain evidence="2 3">HannoverDv2000</strain>
    </source>
</reference>
<dbReference type="EMBL" id="KN716150">
    <property type="protein sequence ID" value="KJH53608.1"/>
    <property type="molecule type" value="Genomic_DNA"/>
</dbReference>
<dbReference type="Proteomes" id="UP000053766">
    <property type="component" value="Unassembled WGS sequence"/>
</dbReference>
<keyword evidence="1" id="KW-0812">Transmembrane</keyword>
<keyword evidence="3" id="KW-1185">Reference proteome</keyword>
<reference evidence="3" key="2">
    <citation type="journal article" date="2016" name="Sci. Rep.">
        <title>Dictyocaulus viviparus genome, variome and transcriptome elucidate lungworm biology and support future intervention.</title>
        <authorList>
            <person name="McNulty S.N."/>
            <person name="Strube C."/>
            <person name="Rosa B.A."/>
            <person name="Martin J.C."/>
            <person name="Tyagi R."/>
            <person name="Choi Y.J."/>
            <person name="Wang Q."/>
            <person name="Hallsworth Pepin K."/>
            <person name="Zhang X."/>
            <person name="Ozersky P."/>
            <person name="Wilson R.K."/>
            <person name="Sternberg P.W."/>
            <person name="Gasser R.B."/>
            <person name="Mitreva M."/>
        </authorList>
    </citation>
    <scope>NUCLEOTIDE SEQUENCE [LARGE SCALE GENOMIC DNA]</scope>
    <source>
        <strain evidence="3">HannoverDv2000</strain>
    </source>
</reference>
<dbReference type="AlphaFoldDB" id="A0A0D8Y9T0"/>
<dbReference type="STRING" id="29172.A0A0D8Y9T0"/>
<evidence type="ECO:0000256" key="1">
    <source>
        <dbReference type="SAM" id="Phobius"/>
    </source>
</evidence>
<proteinExistence type="predicted"/>
<evidence type="ECO:0000313" key="2">
    <source>
        <dbReference type="EMBL" id="KJH53608.1"/>
    </source>
</evidence>
<accession>A0A0D8Y9T0</accession>
<gene>
    <name evidence="2" type="ORF">DICVIV_00036</name>
</gene>
<feature type="transmembrane region" description="Helical" evidence="1">
    <location>
        <begin position="111"/>
        <end position="130"/>
    </location>
</feature>
<dbReference type="OrthoDB" id="5840914at2759"/>
<keyword evidence="1" id="KW-1133">Transmembrane helix</keyword>
<organism evidence="2 3">
    <name type="scientific">Dictyocaulus viviparus</name>
    <name type="common">Bovine lungworm</name>
    <dbReference type="NCBI Taxonomy" id="29172"/>
    <lineage>
        <taxon>Eukaryota</taxon>
        <taxon>Metazoa</taxon>
        <taxon>Ecdysozoa</taxon>
        <taxon>Nematoda</taxon>
        <taxon>Chromadorea</taxon>
        <taxon>Rhabditida</taxon>
        <taxon>Rhabditina</taxon>
        <taxon>Rhabditomorpha</taxon>
        <taxon>Strongyloidea</taxon>
        <taxon>Metastrongylidae</taxon>
        <taxon>Dictyocaulus</taxon>
    </lineage>
</organism>